<comment type="cofactor">
    <cofactor evidence="6">
        <name>heme</name>
        <dbReference type="ChEBI" id="CHEBI:30413"/>
    </cofactor>
</comment>
<dbReference type="InterPro" id="IPR017972">
    <property type="entry name" value="Cyt_P450_CS"/>
</dbReference>
<dbReference type="CDD" id="cd11073">
    <property type="entry name" value="CYP76-like"/>
    <property type="match status" value="1"/>
</dbReference>
<dbReference type="PRINTS" id="PR00463">
    <property type="entry name" value="EP450I"/>
</dbReference>
<feature type="binding site" description="axial binding residue" evidence="6">
    <location>
        <position position="442"/>
    </location>
    <ligand>
        <name>heme</name>
        <dbReference type="ChEBI" id="CHEBI:30413"/>
    </ligand>
    <ligandPart>
        <name>Fe</name>
        <dbReference type="ChEBI" id="CHEBI:18248"/>
    </ligandPart>
</feature>
<dbReference type="FunFam" id="1.10.630.10:FF:000007">
    <property type="entry name" value="Cytochrome P450 76C4"/>
    <property type="match status" value="1"/>
</dbReference>
<evidence type="ECO:0000256" key="5">
    <source>
        <dbReference type="ARBA" id="ARBA00023004"/>
    </source>
</evidence>
<evidence type="ECO:0000313" key="8">
    <source>
        <dbReference type="EMBL" id="CAL4938520.1"/>
    </source>
</evidence>
<evidence type="ECO:0000256" key="4">
    <source>
        <dbReference type="ARBA" id="ARBA00023002"/>
    </source>
</evidence>
<evidence type="ECO:0000313" key="9">
    <source>
        <dbReference type="Proteomes" id="UP001497457"/>
    </source>
</evidence>
<dbReference type="PROSITE" id="PS00086">
    <property type="entry name" value="CYTOCHROME_P450"/>
    <property type="match status" value="1"/>
</dbReference>
<dbReference type="Gene3D" id="1.10.630.10">
    <property type="entry name" value="Cytochrome P450"/>
    <property type="match status" value="1"/>
</dbReference>
<keyword evidence="4 7" id="KW-0560">Oxidoreductase</keyword>
<dbReference type="AlphaFoldDB" id="A0ABC8Y7K4"/>
<keyword evidence="9" id="KW-1185">Reference proteome</keyword>
<dbReference type="SUPFAM" id="SSF48264">
    <property type="entry name" value="Cytochrome P450"/>
    <property type="match status" value="1"/>
</dbReference>
<keyword evidence="2 6" id="KW-0479">Metal-binding</keyword>
<dbReference type="InterPro" id="IPR036396">
    <property type="entry name" value="Cyt_P450_sf"/>
</dbReference>
<keyword evidence="7" id="KW-0503">Monooxygenase</keyword>
<evidence type="ECO:0000256" key="2">
    <source>
        <dbReference type="ARBA" id="ARBA00022723"/>
    </source>
</evidence>
<accession>A0ABC8Y7K4</accession>
<evidence type="ECO:0000256" key="7">
    <source>
        <dbReference type="RuleBase" id="RU000461"/>
    </source>
</evidence>
<dbReference type="GO" id="GO:0046872">
    <property type="term" value="F:metal ion binding"/>
    <property type="evidence" value="ECO:0007669"/>
    <property type="project" value="UniProtKB-KW"/>
</dbReference>
<dbReference type="PRINTS" id="PR00385">
    <property type="entry name" value="P450"/>
</dbReference>
<organism evidence="8 9">
    <name type="scientific">Urochloa decumbens</name>
    <dbReference type="NCBI Taxonomy" id="240449"/>
    <lineage>
        <taxon>Eukaryota</taxon>
        <taxon>Viridiplantae</taxon>
        <taxon>Streptophyta</taxon>
        <taxon>Embryophyta</taxon>
        <taxon>Tracheophyta</taxon>
        <taxon>Spermatophyta</taxon>
        <taxon>Magnoliopsida</taxon>
        <taxon>Liliopsida</taxon>
        <taxon>Poales</taxon>
        <taxon>Poaceae</taxon>
        <taxon>PACMAD clade</taxon>
        <taxon>Panicoideae</taxon>
        <taxon>Panicodae</taxon>
        <taxon>Paniceae</taxon>
        <taxon>Melinidinae</taxon>
        <taxon>Urochloa</taxon>
    </lineage>
</organism>
<proteinExistence type="inferred from homology"/>
<dbReference type="InterPro" id="IPR002401">
    <property type="entry name" value="Cyt_P450_E_grp-I"/>
</dbReference>
<dbReference type="GO" id="GO:0016709">
    <property type="term" value="F:oxidoreductase activity, acting on paired donors, with incorporation or reduction of molecular oxygen, NAD(P)H as one donor, and incorporation of one atom of oxygen"/>
    <property type="evidence" value="ECO:0007669"/>
    <property type="project" value="UniProtKB-ARBA"/>
</dbReference>
<evidence type="ECO:0000256" key="6">
    <source>
        <dbReference type="PIRSR" id="PIRSR602401-1"/>
    </source>
</evidence>
<name>A0ABC8Y7K4_9POAL</name>
<evidence type="ECO:0000256" key="1">
    <source>
        <dbReference type="ARBA" id="ARBA00010617"/>
    </source>
</evidence>
<gene>
    <name evidence="8" type="ORF">URODEC1_LOCUS31285</name>
</gene>
<reference evidence="8 9" key="2">
    <citation type="submission" date="2024-10" db="EMBL/GenBank/DDBJ databases">
        <authorList>
            <person name="Ryan C."/>
        </authorList>
    </citation>
    <scope>NUCLEOTIDE SEQUENCE [LARGE SCALE GENOMIC DNA]</scope>
</reference>
<sequence>MEHLLVYAACAVLVVSSLYLLRLLFAGAGHNLPPGPRPLPLIGNLLDLGAAPHRSLARLAACHGSLMTLRLGAVTTVVASSAAAARDVLLRHDAALSSRSVPDAARARAHGEHSVGWLPPGSPRWRALRKVCAAELFAPRRLDAHRPIRRDKARRLASYVARLAREGAPVDVGRAAFTTALNMLSCAIFSEDLADLGDRAASGEFKGVIEEFTVAVGMPNVSDFFPVLAPLDPQRLRARLGRVFDKLHAIFDEQIERRLQERATGEPPKNDFLDLLLDYRGAEDGRGFCRQTLLSLLTDLFSAGSDTSAATVEWAMAELLQSPSSMAKARDELVQVIGSKQEVEESDVGQLKYLQAIVKETFRLHPPAPLLLPRQAKTATEIGGYTVPKGARVLVNVWAIGQDPELWSEPEKFMPERFLEKEMDFRGKDFELLPFGSGRRICPGMPLADRMVHLMLATLLHRFEWRLPADVGEKGVDMSEYFGTILGLATPLQAIAKPMDCRMNQFSLQDNVLSCVSTALTEK</sequence>
<dbReference type="EMBL" id="OZ075126">
    <property type="protein sequence ID" value="CAL4938520.1"/>
    <property type="molecule type" value="Genomic_DNA"/>
</dbReference>
<keyword evidence="6 7" id="KW-0349">Heme</keyword>
<dbReference type="Pfam" id="PF00067">
    <property type="entry name" value="p450"/>
    <property type="match status" value="1"/>
</dbReference>
<dbReference type="InterPro" id="IPR001128">
    <property type="entry name" value="Cyt_P450"/>
</dbReference>
<dbReference type="PANTHER" id="PTHR47950:SF46">
    <property type="entry name" value="OS03G0248200 PROTEIN"/>
    <property type="match status" value="1"/>
</dbReference>
<evidence type="ECO:0000256" key="3">
    <source>
        <dbReference type="ARBA" id="ARBA00022821"/>
    </source>
</evidence>
<keyword evidence="3" id="KW-0611">Plant defense</keyword>
<dbReference type="PANTHER" id="PTHR47950">
    <property type="entry name" value="CYTOCHROME P450, FAMILY 76, SUBFAMILY C, POLYPEPTIDE 5-RELATED"/>
    <property type="match status" value="1"/>
</dbReference>
<comment type="similarity">
    <text evidence="1 7">Belongs to the cytochrome P450 family.</text>
</comment>
<dbReference type="GO" id="GO:0051502">
    <property type="term" value="P:diterpene phytoalexin biosynthetic process"/>
    <property type="evidence" value="ECO:0007669"/>
    <property type="project" value="UniProtKB-ARBA"/>
</dbReference>
<dbReference type="GO" id="GO:0006952">
    <property type="term" value="P:defense response"/>
    <property type="evidence" value="ECO:0007669"/>
    <property type="project" value="UniProtKB-KW"/>
</dbReference>
<dbReference type="Proteomes" id="UP001497457">
    <property type="component" value="Chromosome 16b"/>
</dbReference>
<keyword evidence="5 6" id="KW-0408">Iron</keyword>
<protein>
    <submittedName>
        <fullName evidence="8">Uncharacterized protein</fullName>
    </submittedName>
</protein>
<reference evidence="9" key="1">
    <citation type="submission" date="2024-06" db="EMBL/GenBank/DDBJ databases">
        <authorList>
            <person name="Ryan C."/>
        </authorList>
    </citation>
    <scope>NUCLEOTIDE SEQUENCE [LARGE SCALE GENOMIC DNA]</scope>
</reference>